<gene>
    <name evidence="1" type="ORF">CAMGR0001_0979</name>
</gene>
<dbReference type="STRING" id="824.CGRAC_1105"/>
<organism evidence="1 2">
    <name type="scientific">Campylobacter gracilis RM3268</name>
    <dbReference type="NCBI Taxonomy" id="553220"/>
    <lineage>
        <taxon>Bacteria</taxon>
        <taxon>Pseudomonadati</taxon>
        <taxon>Campylobacterota</taxon>
        <taxon>Epsilonproteobacteria</taxon>
        <taxon>Campylobacterales</taxon>
        <taxon>Campylobacteraceae</taxon>
        <taxon>Campylobacter</taxon>
    </lineage>
</organism>
<dbReference type="Proteomes" id="UP000005709">
    <property type="component" value="Unassembled WGS sequence"/>
</dbReference>
<accession>C8PGI4</accession>
<keyword evidence="2" id="KW-1185">Reference proteome</keyword>
<dbReference type="EMBL" id="ACYG01000019">
    <property type="protein sequence ID" value="EEV18222.1"/>
    <property type="molecule type" value="Genomic_DNA"/>
</dbReference>
<protein>
    <submittedName>
        <fullName evidence="1">Uncharacterized protein</fullName>
    </submittedName>
</protein>
<dbReference type="RefSeq" id="WP_005870567.1">
    <property type="nucleotide sequence ID" value="NZ_ACYG01000019.1"/>
</dbReference>
<dbReference type="AlphaFoldDB" id="C8PGI4"/>
<reference evidence="1 2" key="1">
    <citation type="submission" date="2009-07" db="EMBL/GenBank/DDBJ databases">
        <authorList>
            <person name="Madupu R."/>
            <person name="Sebastian Y."/>
            <person name="Durkin A.S."/>
            <person name="Torralba M."/>
            <person name="Methe B."/>
            <person name="Sutton G.G."/>
            <person name="Strausberg R.L."/>
            <person name="Nelson K.E."/>
        </authorList>
    </citation>
    <scope>NUCLEOTIDE SEQUENCE [LARGE SCALE GENOMIC DNA]</scope>
    <source>
        <strain evidence="1 2">RM3268</strain>
    </source>
</reference>
<evidence type="ECO:0000313" key="1">
    <source>
        <dbReference type="EMBL" id="EEV18222.1"/>
    </source>
</evidence>
<proteinExistence type="predicted"/>
<comment type="caution">
    <text evidence="1">The sequence shown here is derived from an EMBL/GenBank/DDBJ whole genome shotgun (WGS) entry which is preliminary data.</text>
</comment>
<name>C8PGI4_9BACT</name>
<evidence type="ECO:0000313" key="2">
    <source>
        <dbReference type="Proteomes" id="UP000005709"/>
    </source>
</evidence>
<sequence>MSVVLGVLALFFAALLILSIRKNSKIYALLRKSEERISKLKSDNEKLKTALRFGIEALQNEESENCSLKIQNARLKRGKL</sequence>